<comment type="caution">
    <text evidence="14">The sequence shown here is derived from an EMBL/GenBank/DDBJ whole genome shotgun (WGS) entry which is preliminary data.</text>
</comment>
<dbReference type="GO" id="GO:0015711">
    <property type="term" value="P:organic anion transport"/>
    <property type="evidence" value="ECO:0007669"/>
    <property type="project" value="UniProtKB-ARBA"/>
</dbReference>
<evidence type="ECO:0000313" key="14">
    <source>
        <dbReference type="EMBL" id="KAK1281642.1"/>
    </source>
</evidence>
<keyword evidence="10" id="KW-0496">Mitochondrion</keyword>
<sequence length="404" mass="43899">MAGRRRVDAIEGKRNNFLNFQDTGLQWSIQEDCPPTGGLFASVGQMGVGGFGISNTPTPGDKGGKIAHPDLYVKYISTTEFWGHRIFGQPVDAISEAAKLVEEEVVKLKKGGFKIKVKVKNHSMRRLISGGIAGAVSRTCVAPLETIRTHLMVGSNGNSTMEVFQSIMKTEGWKGLFRGNFVNVIRVAPSKAIELFAYDTVKKHLTPKLGESPTLFIPPSLIAGACAGVSSTLCTYPLELVKTRLTIQRGVYDNLLHAFLKIMREEGPGELYRGLTPSLIGVVPYAATNYFTYDMLQKLYRKTFKKKDIGNVATLLIGSAAGAISSSATFPLEVARKHMQVGAVGGRQVYKNMLHALLSILEKEGIGGLYKGLGPSCMKLVPAAGISFMCYEACKKILIEDEDD</sequence>
<dbReference type="Proteomes" id="UP001180020">
    <property type="component" value="Unassembled WGS sequence"/>
</dbReference>
<gene>
    <name evidence="14" type="ORF">QJS10_CPB22g01147</name>
</gene>
<dbReference type="GO" id="GO:0009706">
    <property type="term" value="C:chloroplast inner membrane"/>
    <property type="evidence" value="ECO:0007669"/>
    <property type="project" value="UniProtKB-SubCell"/>
</dbReference>
<evidence type="ECO:0000256" key="12">
    <source>
        <dbReference type="PROSITE-ProRule" id="PRU00282"/>
    </source>
</evidence>
<protein>
    <submittedName>
        <fullName evidence="14">Uncharacterized protein</fullName>
    </submittedName>
</protein>
<reference evidence="14" key="1">
    <citation type="journal article" date="2023" name="Nat. Commun.">
        <title>Diploid and tetraploid genomes of Acorus and the evolution of monocots.</title>
        <authorList>
            <person name="Ma L."/>
            <person name="Liu K.W."/>
            <person name="Li Z."/>
            <person name="Hsiao Y.Y."/>
            <person name="Qi Y."/>
            <person name="Fu T."/>
            <person name="Tang G.D."/>
            <person name="Zhang D."/>
            <person name="Sun W.H."/>
            <person name="Liu D.K."/>
            <person name="Li Y."/>
            <person name="Chen G.Z."/>
            <person name="Liu X.D."/>
            <person name="Liao X.Y."/>
            <person name="Jiang Y.T."/>
            <person name="Yu X."/>
            <person name="Hao Y."/>
            <person name="Huang J."/>
            <person name="Zhao X.W."/>
            <person name="Ke S."/>
            <person name="Chen Y.Y."/>
            <person name="Wu W.L."/>
            <person name="Hsu J.L."/>
            <person name="Lin Y.F."/>
            <person name="Huang M.D."/>
            <person name="Li C.Y."/>
            <person name="Huang L."/>
            <person name="Wang Z.W."/>
            <person name="Zhao X."/>
            <person name="Zhong W.Y."/>
            <person name="Peng D.H."/>
            <person name="Ahmad S."/>
            <person name="Lan S."/>
            <person name="Zhang J.S."/>
            <person name="Tsai W.C."/>
            <person name="Van de Peer Y."/>
            <person name="Liu Z.J."/>
        </authorList>
    </citation>
    <scope>NUCLEOTIDE SEQUENCE</scope>
    <source>
        <strain evidence="14">CP</strain>
    </source>
</reference>
<dbReference type="PANTHER" id="PTHR24089">
    <property type="entry name" value="SOLUTE CARRIER FAMILY 25"/>
    <property type="match status" value="1"/>
</dbReference>
<evidence type="ECO:0000256" key="1">
    <source>
        <dbReference type="ARBA" id="ARBA00004448"/>
    </source>
</evidence>
<feature type="repeat" description="Solcar" evidence="12">
    <location>
        <begin position="121"/>
        <end position="204"/>
    </location>
</feature>
<evidence type="ECO:0000256" key="11">
    <source>
        <dbReference type="ARBA" id="ARBA00023136"/>
    </source>
</evidence>
<comment type="similarity">
    <text evidence="3 13">Belongs to the mitochondrial carrier (TC 2.A.29) family.</text>
</comment>
<evidence type="ECO:0000256" key="7">
    <source>
        <dbReference type="ARBA" id="ARBA00022780"/>
    </source>
</evidence>
<evidence type="ECO:0000256" key="5">
    <source>
        <dbReference type="ARBA" id="ARBA00022692"/>
    </source>
</evidence>
<dbReference type="PROSITE" id="PS50920">
    <property type="entry name" value="SOLCAR"/>
    <property type="match status" value="3"/>
</dbReference>
<feature type="repeat" description="Solcar" evidence="12">
    <location>
        <begin position="309"/>
        <end position="397"/>
    </location>
</feature>
<organism evidence="14 15">
    <name type="scientific">Acorus calamus</name>
    <name type="common">Sweet flag</name>
    <dbReference type="NCBI Taxonomy" id="4465"/>
    <lineage>
        <taxon>Eukaryota</taxon>
        <taxon>Viridiplantae</taxon>
        <taxon>Streptophyta</taxon>
        <taxon>Embryophyta</taxon>
        <taxon>Tracheophyta</taxon>
        <taxon>Spermatophyta</taxon>
        <taxon>Magnoliopsida</taxon>
        <taxon>Liliopsida</taxon>
        <taxon>Acoraceae</taxon>
        <taxon>Acorus</taxon>
    </lineage>
</organism>
<dbReference type="InterPro" id="IPR023395">
    <property type="entry name" value="MCP_dom_sf"/>
</dbReference>
<keyword evidence="9" id="KW-1133">Transmembrane helix</keyword>
<evidence type="ECO:0000256" key="3">
    <source>
        <dbReference type="ARBA" id="ARBA00006375"/>
    </source>
</evidence>
<accession>A0AAV9BZ06</accession>
<evidence type="ECO:0000256" key="8">
    <source>
        <dbReference type="ARBA" id="ARBA00022792"/>
    </source>
</evidence>
<feature type="repeat" description="Solcar" evidence="12">
    <location>
        <begin position="215"/>
        <end position="299"/>
    </location>
</feature>
<dbReference type="InterPro" id="IPR002067">
    <property type="entry name" value="MCP"/>
</dbReference>
<dbReference type="InterPro" id="IPR018108">
    <property type="entry name" value="MCP_transmembrane"/>
</dbReference>
<dbReference type="GO" id="GO:0055085">
    <property type="term" value="P:transmembrane transport"/>
    <property type="evidence" value="ECO:0007669"/>
    <property type="project" value="InterPro"/>
</dbReference>
<dbReference type="Pfam" id="PF00153">
    <property type="entry name" value="Mito_carr"/>
    <property type="match status" value="3"/>
</dbReference>
<evidence type="ECO:0000256" key="6">
    <source>
        <dbReference type="ARBA" id="ARBA00022737"/>
    </source>
</evidence>
<dbReference type="AlphaFoldDB" id="A0AAV9BZ06"/>
<dbReference type="SUPFAM" id="SSF103506">
    <property type="entry name" value="Mitochondrial carrier"/>
    <property type="match status" value="1"/>
</dbReference>
<keyword evidence="15" id="KW-1185">Reference proteome</keyword>
<keyword evidence="4 13" id="KW-0813">Transport</keyword>
<keyword evidence="6" id="KW-0677">Repeat</keyword>
<keyword evidence="7" id="KW-0934">Plastid</keyword>
<comment type="subcellular location">
    <subcellularLocation>
        <location evidence="1">Mitochondrion inner membrane</location>
        <topology evidence="1">Multi-pass membrane protein</topology>
    </subcellularLocation>
    <subcellularLocation>
        <location evidence="2">Plastid</location>
        <location evidence="2">Chloroplast inner membrane</location>
        <topology evidence="2">Multi-pass membrane protein</topology>
    </subcellularLocation>
</comment>
<evidence type="ECO:0000313" key="15">
    <source>
        <dbReference type="Proteomes" id="UP001180020"/>
    </source>
</evidence>
<keyword evidence="7" id="KW-1001">Plastid inner membrane</keyword>
<proteinExistence type="inferred from homology"/>
<keyword evidence="8" id="KW-0999">Mitochondrion inner membrane</keyword>
<dbReference type="GO" id="GO:0005743">
    <property type="term" value="C:mitochondrial inner membrane"/>
    <property type="evidence" value="ECO:0007669"/>
    <property type="project" value="UniProtKB-SubCell"/>
</dbReference>
<dbReference type="EMBL" id="JAUJYO010000022">
    <property type="protein sequence ID" value="KAK1281642.1"/>
    <property type="molecule type" value="Genomic_DNA"/>
</dbReference>
<evidence type="ECO:0000256" key="13">
    <source>
        <dbReference type="RuleBase" id="RU000488"/>
    </source>
</evidence>
<evidence type="ECO:0000256" key="4">
    <source>
        <dbReference type="ARBA" id="ARBA00022448"/>
    </source>
</evidence>
<keyword evidence="11 12" id="KW-0472">Membrane</keyword>
<dbReference type="PRINTS" id="PR00926">
    <property type="entry name" value="MITOCARRIER"/>
</dbReference>
<keyword evidence="5 12" id="KW-0812">Transmembrane</keyword>
<dbReference type="FunFam" id="1.50.40.10:FF:000150">
    <property type="entry name" value="Adenine nucleotide transporter BT1, chloroplastic/mitochondrial"/>
    <property type="match status" value="1"/>
</dbReference>
<dbReference type="GO" id="GO:0015748">
    <property type="term" value="P:organophosphate ester transport"/>
    <property type="evidence" value="ECO:0007669"/>
    <property type="project" value="UniProtKB-ARBA"/>
</dbReference>
<dbReference type="Gene3D" id="1.50.40.10">
    <property type="entry name" value="Mitochondrial carrier domain"/>
    <property type="match status" value="1"/>
</dbReference>
<evidence type="ECO:0000256" key="9">
    <source>
        <dbReference type="ARBA" id="ARBA00022989"/>
    </source>
</evidence>
<name>A0AAV9BZ06_ACOCL</name>
<evidence type="ECO:0000256" key="2">
    <source>
        <dbReference type="ARBA" id="ARBA00004478"/>
    </source>
</evidence>
<reference evidence="14" key="2">
    <citation type="submission" date="2023-06" db="EMBL/GenBank/DDBJ databases">
        <authorList>
            <person name="Ma L."/>
            <person name="Liu K.-W."/>
            <person name="Li Z."/>
            <person name="Hsiao Y.-Y."/>
            <person name="Qi Y."/>
            <person name="Fu T."/>
            <person name="Tang G."/>
            <person name="Zhang D."/>
            <person name="Sun W.-H."/>
            <person name="Liu D.-K."/>
            <person name="Li Y."/>
            <person name="Chen G.-Z."/>
            <person name="Liu X.-D."/>
            <person name="Liao X.-Y."/>
            <person name="Jiang Y.-T."/>
            <person name="Yu X."/>
            <person name="Hao Y."/>
            <person name="Huang J."/>
            <person name="Zhao X.-W."/>
            <person name="Ke S."/>
            <person name="Chen Y.-Y."/>
            <person name="Wu W.-L."/>
            <person name="Hsu J.-L."/>
            <person name="Lin Y.-F."/>
            <person name="Huang M.-D."/>
            <person name="Li C.-Y."/>
            <person name="Huang L."/>
            <person name="Wang Z.-W."/>
            <person name="Zhao X."/>
            <person name="Zhong W.-Y."/>
            <person name="Peng D.-H."/>
            <person name="Ahmad S."/>
            <person name="Lan S."/>
            <person name="Zhang J.-S."/>
            <person name="Tsai W.-C."/>
            <person name="Van De Peer Y."/>
            <person name="Liu Z.-J."/>
        </authorList>
    </citation>
    <scope>NUCLEOTIDE SEQUENCE</scope>
    <source>
        <strain evidence="14">CP</strain>
        <tissue evidence="14">Leaves</tissue>
    </source>
</reference>
<evidence type="ECO:0000256" key="10">
    <source>
        <dbReference type="ARBA" id="ARBA00023128"/>
    </source>
</evidence>